<dbReference type="STRING" id="1385520.N802_04630"/>
<dbReference type="eggNOG" id="COG0474">
    <property type="taxonomic scope" value="Bacteria"/>
</dbReference>
<evidence type="ECO:0000313" key="3">
    <source>
        <dbReference type="Proteomes" id="UP000030002"/>
    </source>
</evidence>
<feature type="region of interest" description="Disordered" evidence="1">
    <location>
        <begin position="804"/>
        <end position="829"/>
    </location>
</feature>
<dbReference type="AlphaFoldDB" id="A0A0A0J1A3"/>
<accession>A0A0A0J1A3</accession>
<sequence>MTMPDPAGPAWSLREGEVPAPVEVHEALLETADGRRITLVAASEAALMATAAQIDAYAGQLQPLEPGEEPGRDQLPAVVEHAAHHIEKLVGGHDSYDVMTMLRQYLVPPDLALWSESGSSLGDSWAAAEVVALVLLGLGLPTRDPEVETPTASIVPELATSGAAVVQLAAINGITRYSRMSASADSSGGLTAMAFRLSSHETSVRGRQYPTVAAQINDAVLRTPQTATTFRNSLGFSYDDVIAVRHALVDLVGRAHEQAYAALALAAQAGGAPDATAQAAVEALFQTPSQLQQVTARQVADHAGLEPGLVETLLDRFSVRPNGGAPLELVRAFVDGRNPMAGTAMLSAPDRGYLPLPGAIALDEIRRTCEAPIKGTSAWTRYGRARDRAVEALVADILTAMLDDRAAVHRNLRYRESQAAHDLSATSTAHAVAPITEVDCLLVLDGVALCVEVKAGDLRPRTRQGGLAQLQGDLEKTVKAAASQADRLRRLIVDHEGLWLEDGTWLDFGDIQEIHSLVVCLDDLGPLALCTAELVRAGVLTQTQLPWVVSVHDLVVTQHVLNRPEHFLSYLRRRTNRDAALWVTGSDELDLLMWFLAGGFYFVPDPDRIHAEHPGSKPPTARMRREYSEQGRTQVGTFTDPLDAYYYWLDGSSSQEVACPRRGDPPPLFHRLIDTMRQQAAPGWWRVGADLDGYSTQAQEQMATNIETTLESSRRDGKFHTFTTGGTDDTGRWLYIFATGPVTPESRDHLRQYLAAKKHQQHADRALAVHLNPDGSPRLTLWLAYPPENDPELDRLARAMRLIPPDRAPDSIPPKAKAKAKAVRRKRRR</sequence>
<dbReference type="Proteomes" id="UP000030002">
    <property type="component" value="Unassembled WGS sequence"/>
</dbReference>
<organism evidence="2 3">
    <name type="scientific">Knoellia sinensis KCTC 19936</name>
    <dbReference type="NCBI Taxonomy" id="1385520"/>
    <lineage>
        <taxon>Bacteria</taxon>
        <taxon>Bacillati</taxon>
        <taxon>Actinomycetota</taxon>
        <taxon>Actinomycetes</taxon>
        <taxon>Micrococcales</taxon>
        <taxon>Intrasporangiaceae</taxon>
        <taxon>Knoellia</taxon>
    </lineage>
</organism>
<gene>
    <name evidence="2" type="ORF">N802_04630</name>
</gene>
<evidence type="ECO:0000256" key="1">
    <source>
        <dbReference type="SAM" id="MobiDB-lite"/>
    </source>
</evidence>
<keyword evidence="3" id="KW-1185">Reference proteome</keyword>
<reference evidence="2 3" key="1">
    <citation type="submission" date="2013-08" db="EMBL/GenBank/DDBJ databases">
        <title>The genome sequence of Knoellia sinensis.</title>
        <authorList>
            <person name="Zhu W."/>
            <person name="Wang G."/>
        </authorList>
    </citation>
    <scope>NUCLEOTIDE SEQUENCE [LARGE SCALE GENOMIC DNA]</scope>
    <source>
        <strain evidence="2 3">KCTC 19936</strain>
    </source>
</reference>
<protein>
    <recommendedName>
        <fullName evidence="4">Preprotein translocase subunit SecA</fullName>
    </recommendedName>
</protein>
<evidence type="ECO:0000313" key="2">
    <source>
        <dbReference type="EMBL" id="KGN31190.1"/>
    </source>
</evidence>
<dbReference type="EMBL" id="AVPJ01000013">
    <property type="protein sequence ID" value="KGN31190.1"/>
    <property type="molecule type" value="Genomic_DNA"/>
</dbReference>
<proteinExistence type="predicted"/>
<feature type="region of interest" description="Disordered" evidence="1">
    <location>
        <begin position="611"/>
        <end position="632"/>
    </location>
</feature>
<feature type="compositionally biased region" description="Basic residues" evidence="1">
    <location>
        <begin position="816"/>
        <end position="829"/>
    </location>
</feature>
<evidence type="ECO:0008006" key="4">
    <source>
        <dbReference type="Google" id="ProtNLM"/>
    </source>
</evidence>
<comment type="caution">
    <text evidence="2">The sequence shown here is derived from an EMBL/GenBank/DDBJ whole genome shotgun (WGS) entry which is preliminary data.</text>
</comment>
<dbReference type="OrthoDB" id="5177790at2"/>
<name>A0A0A0J1A3_9MICO</name>